<comment type="similarity">
    <text evidence="1 4">Belongs to the UDP-glycosyltransferase family.</text>
</comment>
<dbReference type="EMBL" id="CAXKWB010007453">
    <property type="protein sequence ID" value="CAL4087206.1"/>
    <property type="molecule type" value="Genomic_DNA"/>
</dbReference>
<dbReference type="EC" id="2.4.1.17" evidence="5"/>
<feature type="non-terminal residue" evidence="6">
    <location>
        <position position="161"/>
    </location>
</feature>
<evidence type="ECO:0000313" key="6">
    <source>
        <dbReference type="EMBL" id="CAL4087206.1"/>
    </source>
</evidence>
<dbReference type="SUPFAM" id="SSF53756">
    <property type="entry name" value="UDP-Glycosyltransferase/glycogen phosphorylase"/>
    <property type="match status" value="1"/>
</dbReference>
<comment type="catalytic activity">
    <reaction evidence="5">
        <text>glucuronate acceptor + UDP-alpha-D-glucuronate = acceptor beta-D-glucuronoside + UDP + H(+)</text>
        <dbReference type="Rhea" id="RHEA:21032"/>
        <dbReference type="ChEBI" id="CHEBI:15378"/>
        <dbReference type="ChEBI" id="CHEBI:58052"/>
        <dbReference type="ChEBI" id="CHEBI:58223"/>
        <dbReference type="ChEBI" id="CHEBI:132367"/>
        <dbReference type="ChEBI" id="CHEBI:132368"/>
        <dbReference type="EC" id="2.4.1.17"/>
    </reaction>
</comment>
<protein>
    <recommendedName>
        <fullName evidence="5">UDP-glucuronosyltransferase</fullName>
        <ecNumber evidence="5">2.4.1.17</ecNumber>
    </recommendedName>
</protein>
<sequence length="161" mass="18149">MPDTHINAFINAFAQFEQRVIWKFEGELPGISDNILVRNWLPQQDILAHPNVKLFIGHGGLLGLQEAMYHAKPVIILPIFGDQAKNAKSFKEKGVALALEWSAISEDTIVEAIKEILNNPKYKSSASAVSKIIRDQPETPVERAVFWTEYVIRHKGAPHLR</sequence>
<dbReference type="InterPro" id="IPR050271">
    <property type="entry name" value="UDP-glycosyltransferase"/>
</dbReference>
<evidence type="ECO:0000256" key="4">
    <source>
        <dbReference type="RuleBase" id="RU003718"/>
    </source>
</evidence>
<keyword evidence="2 4" id="KW-0328">Glycosyltransferase</keyword>
<keyword evidence="3 4" id="KW-0808">Transferase</keyword>
<dbReference type="PANTHER" id="PTHR48043">
    <property type="entry name" value="EG:EG0003.4 PROTEIN-RELATED"/>
    <property type="match status" value="1"/>
</dbReference>
<dbReference type="Gene3D" id="3.40.50.2000">
    <property type="entry name" value="Glycogen Phosphorylase B"/>
    <property type="match status" value="1"/>
</dbReference>
<comment type="subcellular location">
    <subcellularLocation>
        <location evidence="5">Membrane</location>
        <topology evidence="5">Single-pass membrane protein</topology>
    </subcellularLocation>
</comment>
<accession>A0AAV2QLI6</accession>
<evidence type="ECO:0000256" key="5">
    <source>
        <dbReference type="RuleBase" id="RU362059"/>
    </source>
</evidence>
<dbReference type="AlphaFoldDB" id="A0AAV2QLI6"/>
<dbReference type="PROSITE" id="PS00375">
    <property type="entry name" value="UDPGT"/>
    <property type="match status" value="1"/>
</dbReference>
<comment type="caution">
    <text evidence="6">The sequence shown here is derived from an EMBL/GenBank/DDBJ whole genome shotgun (WGS) entry which is preliminary data.</text>
</comment>
<dbReference type="PANTHER" id="PTHR48043:SF145">
    <property type="entry name" value="FI06409P-RELATED"/>
    <property type="match status" value="1"/>
</dbReference>
<keyword evidence="7" id="KW-1185">Reference proteome</keyword>
<dbReference type="InterPro" id="IPR035595">
    <property type="entry name" value="UDP_glycos_trans_CS"/>
</dbReference>
<dbReference type="GO" id="GO:0016020">
    <property type="term" value="C:membrane"/>
    <property type="evidence" value="ECO:0007669"/>
    <property type="project" value="UniProtKB-SubCell"/>
</dbReference>
<organism evidence="6 7">
    <name type="scientific">Meganyctiphanes norvegica</name>
    <name type="common">Northern krill</name>
    <name type="synonym">Thysanopoda norvegica</name>
    <dbReference type="NCBI Taxonomy" id="48144"/>
    <lineage>
        <taxon>Eukaryota</taxon>
        <taxon>Metazoa</taxon>
        <taxon>Ecdysozoa</taxon>
        <taxon>Arthropoda</taxon>
        <taxon>Crustacea</taxon>
        <taxon>Multicrustacea</taxon>
        <taxon>Malacostraca</taxon>
        <taxon>Eumalacostraca</taxon>
        <taxon>Eucarida</taxon>
        <taxon>Euphausiacea</taxon>
        <taxon>Euphausiidae</taxon>
        <taxon>Meganyctiphanes</taxon>
    </lineage>
</organism>
<dbReference type="InterPro" id="IPR002213">
    <property type="entry name" value="UDP_glucos_trans"/>
</dbReference>
<evidence type="ECO:0000256" key="1">
    <source>
        <dbReference type="ARBA" id="ARBA00009995"/>
    </source>
</evidence>
<evidence type="ECO:0000313" key="7">
    <source>
        <dbReference type="Proteomes" id="UP001497623"/>
    </source>
</evidence>
<dbReference type="Proteomes" id="UP001497623">
    <property type="component" value="Unassembled WGS sequence"/>
</dbReference>
<reference evidence="6 7" key="1">
    <citation type="submission" date="2024-05" db="EMBL/GenBank/DDBJ databases">
        <authorList>
            <person name="Wallberg A."/>
        </authorList>
    </citation>
    <scope>NUCLEOTIDE SEQUENCE [LARGE SCALE GENOMIC DNA]</scope>
</reference>
<proteinExistence type="inferred from homology"/>
<evidence type="ECO:0000256" key="3">
    <source>
        <dbReference type="ARBA" id="ARBA00022679"/>
    </source>
</evidence>
<dbReference type="GO" id="GO:0015020">
    <property type="term" value="F:glucuronosyltransferase activity"/>
    <property type="evidence" value="ECO:0007669"/>
    <property type="project" value="UniProtKB-EC"/>
</dbReference>
<dbReference type="CDD" id="cd03784">
    <property type="entry name" value="GT1_Gtf-like"/>
    <property type="match status" value="1"/>
</dbReference>
<dbReference type="Pfam" id="PF00201">
    <property type="entry name" value="UDPGT"/>
    <property type="match status" value="1"/>
</dbReference>
<dbReference type="FunFam" id="3.40.50.2000:FF:000050">
    <property type="entry name" value="UDP-glucuronosyltransferase"/>
    <property type="match status" value="1"/>
</dbReference>
<gene>
    <name evidence="6" type="ORF">MNOR_LOCUS13173</name>
</gene>
<name>A0AAV2QLI6_MEGNR</name>
<evidence type="ECO:0000256" key="2">
    <source>
        <dbReference type="ARBA" id="ARBA00022676"/>
    </source>
</evidence>